<dbReference type="PANTHER" id="PTHR35848">
    <property type="entry name" value="OXALATE-BINDING PROTEIN"/>
    <property type="match status" value="1"/>
</dbReference>
<dbReference type="InterPro" id="IPR013096">
    <property type="entry name" value="Cupin_2"/>
</dbReference>
<dbReference type="InterPro" id="IPR014710">
    <property type="entry name" value="RmlC-like_jellyroll"/>
</dbReference>
<proteinExistence type="predicted"/>
<name>A0ABT2F0E9_9STAP</name>
<dbReference type="Pfam" id="PF07883">
    <property type="entry name" value="Cupin_2"/>
    <property type="match status" value="1"/>
</dbReference>
<reference evidence="3 4" key="1">
    <citation type="journal article" date="2023" name="Int. J. Syst. Evol. Microbiol.">
        <title>Streptococcus sciuri sp. nov., Staphylococcus marylandisciuri sp. nov. and Staphylococcus americanisciuri sp. nov., isolated from faeces of eastern grey squirrel (Sciurus carolinensis).</title>
        <authorList>
            <person name="Volokhov D.V."/>
            <person name="Zagorodnyaya T.A."/>
            <person name="Furtak V.A."/>
            <person name="Nattanmai G."/>
            <person name="Randall L."/>
            <person name="Jose S."/>
            <person name="Gao Y."/>
            <person name="Eisenberg T."/>
            <person name="Delmonte P."/>
            <person name="Blom J."/>
            <person name="Mitchell K.K."/>
        </authorList>
    </citation>
    <scope>NUCLEOTIDE SEQUENCE [LARGE SCALE GENOMIC DNA]</scope>
    <source>
        <strain evidence="3 4">GRT3</strain>
    </source>
</reference>
<protein>
    <submittedName>
        <fullName evidence="3">Cupin domain-containing protein</fullName>
    </submittedName>
</protein>
<dbReference type="InterPro" id="IPR051610">
    <property type="entry name" value="GPI/OXD"/>
</dbReference>
<comment type="caution">
    <text evidence="3">The sequence shown here is derived from an EMBL/GenBank/DDBJ whole genome shotgun (WGS) entry which is preliminary data.</text>
</comment>
<sequence>MTQERYFKLDTLHQYCDFEAKKNIFYQSKQSAGAVWCIRPGQFLKAHKHADADDVWIVLEGEGEFTTNNGEKRTIAKGDIIVSYPGDIHGVYNNGTENFVMLGFATPMPLDFIEC</sequence>
<dbReference type="EMBL" id="JANUXY010000002">
    <property type="protein sequence ID" value="MCS4485918.1"/>
    <property type="molecule type" value="Genomic_DNA"/>
</dbReference>
<dbReference type="PANTHER" id="PTHR35848:SF6">
    <property type="entry name" value="CUPIN TYPE-2 DOMAIN-CONTAINING PROTEIN"/>
    <property type="match status" value="1"/>
</dbReference>
<dbReference type="Proteomes" id="UP001205609">
    <property type="component" value="Unassembled WGS sequence"/>
</dbReference>
<evidence type="ECO:0000313" key="3">
    <source>
        <dbReference type="EMBL" id="MCS4485918.1"/>
    </source>
</evidence>
<dbReference type="SUPFAM" id="SSF51182">
    <property type="entry name" value="RmlC-like cupins"/>
    <property type="match status" value="1"/>
</dbReference>
<evidence type="ECO:0000313" key="4">
    <source>
        <dbReference type="Proteomes" id="UP001205609"/>
    </source>
</evidence>
<gene>
    <name evidence="3" type="ORF">NXS11_03305</name>
</gene>
<dbReference type="Gene3D" id="2.60.120.10">
    <property type="entry name" value="Jelly Rolls"/>
    <property type="match status" value="1"/>
</dbReference>
<keyword evidence="4" id="KW-1185">Reference proteome</keyword>
<keyword evidence="1" id="KW-0479">Metal-binding</keyword>
<accession>A0ABT2F0E9</accession>
<evidence type="ECO:0000259" key="2">
    <source>
        <dbReference type="Pfam" id="PF07883"/>
    </source>
</evidence>
<feature type="domain" description="Cupin type-2" evidence="2">
    <location>
        <begin position="35"/>
        <end position="102"/>
    </location>
</feature>
<organism evidence="3 4">
    <name type="scientific">Staphylococcus americanisciuri</name>
    <dbReference type="NCBI Taxonomy" id="2973940"/>
    <lineage>
        <taxon>Bacteria</taxon>
        <taxon>Bacillati</taxon>
        <taxon>Bacillota</taxon>
        <taxon>Bacilli</taxon>
        <taxon>Bacillales</taxon>
        <taxon>Staphylococcaceae</taxon>
        <taxon>Staphylococcus</taxon>
    </lineage>
</organism>
<evidence type="ECO:0000256" key="1">
    <source>
        <dbReference type="ARBA" id="ARBA00022723"/>
    </source>
</evidence>
<dbReference type="RefSeq" id="WP_259198616.1">
    <property type="nucleotide sequence ID" value="NZ_JANUXY010000002.1"/>
</dbReference>
<dbReference type="InterPro" id="IPR011051">
    <property type="entry name" value="RmlC_Cupin_sf"/>
</dbReference>